<evidence type="ECO:0000313" key="1">
    <source>
        <dbReference type="EMBL" id="SIR55968.1"/>
    </source>
</evidence>
<reference evidence="2" key="1">
    <citation type="submission" date="2017-01" db="EMBL/GenBank/DDBJ databases">
        <authorList>
            <person name="Varghese N."/>
            <person name="Submissions S."/>
        </authorList>
    </citation>
    <scope>NUCLEOTIDE SEQUENCE [LARGE SCALE GENOMIC DNA]</scope>
    <source>
        <strain evidence="2">CGMCC 1.7737</strain>
    </source>
</reference>
<organism evidence="1 2">
    <name type="scientific">Haladaptatus litoreus</name>
    <dbReference type="NCBI Taxonomy" id="553468"/>
    <lineage>
        <taxon>Archaea</taxon>
        <taxon>Methanobacteriati</taxon>
        <taxon>Methanobacteriota</taxon>
        <taxon>Stenosarchaea group</taxon>
        <taxon>Halobacteria</taxon>
        <taxon>Halobacteriales</taxon>
        <taxon>Haladaptataceae</taxon>
        <taxon>Haladaptatus</taxon>
    </lineage>
</organism>
<dbReference type="InterPro" id="IPR009467">
    <property type="entry name" value="Glycolipid-bd_prot_put"/>
</dbReference>
<gene>
    <name evidence="1" type="ORF">SAMN05421858_2815</name>
</gene>
<evidence type="ECO:0000313" key="2">
    <source>
        <dbReference type="Proteomes" id="UP000186914"/>
    </source>
</evidence>
<sequence>MVGAPDDLVLWGSGSGVRTMGFIRSCFVGVPMKRHIVWELVDGVSTEHLTVEFDPVRADGVVIGVAEDEETNEPFRVRYRVQCDDSGTVRGVEIGGLDKDSGIELEHDGEGNWIKNGKPVPELADCRDVDIAVTPFTNTIPIRRLDWKSGESETISVVYLDVSAMTAKAVEQQYTCLEPVGSDSGMFQYESLESGFTAELPVDSDGVVEDYPGVFRRVEL</sequence>
<dbReference type="EMBL" id="FTNO01000002">
    <property type="protein sequence ID" value="SIR55968.1"/>
    <property type="molecule type" value="Genomic_DNA"/>
</dbReference>
<evidence type="ECO:0008006" key="3">
    <source>
        <dbReference type="Google" id="ProtNLM"/>
    </source>
</evidence>
<accession>A0A1N7BXB0</accession>
<dbReference type="Proteomes" id="UP000186914">
    <property type="component" value="Unassembled WGS sequence"/>
</dbReference>
<keyword evidence="2" id="KW-1185">Reference proteome</keyword>
<dbReference type="AlphaFoldDB" id="A0A1N7BXB0"/>
<name>A0A1N7BXB0_9EURY</name>
<dbReference type="SUPFAM" id="SSF159275">
    <property type="entry name" value="PA1994-like"/>
    <property type="match status" value="1"/>
</dbReference>
<dbReference type="Pfam" id="PF06475">
    <property type="entry name" value="Glycolipid_bind"/>
    <property type="match status" value="1"/>
</dbReference>
<protein>
    <recommendedName>
        <fullName evidence="3">Glycolipid-binding domain-containing protein</fullName>
    </recommendedName>
</protein>
<proteinExistence type="predicted"/>